<sequence>MGEDKGSKTIAHDGFDGSKSEVAVGESLQIPRNQLQRHLKNRQIQLIAIGGSIGTFIFVSIGGTLSKSGPASLLIAWTLYSCVIALVNNCVAEMTVYMPVGGGFIRMAGKWVDDAWGFLAGWNFFIYEALLVPFEITALTLVLSFWTDRIPAAAVCGVCIVLYGALNILSVGVYGEAEFWLSGGKVVLLLMVFAFTFLTMVGANPQHDAYGFRYWNNPGAFAAYRSAGALGQFEGFFAALANAIFAIVGPEYINLVAGESQHPRIYLKNAFKTIYWRFGLFFIGSALCVGIIVPYDDPTLLAILGGDTAGSGTAKASPYVIGMQNLGVDVLPHIVNALLLTSIFSAGNTYTYAAIRSLYGLALEGHAPVFLTRCTSNGVPIWCVGIVMLFPFLSFLQVSNSTGQVLTWLVSVITAGGAMNYIVITTTYIFFYRACKAQDIDRSSFPYRAYFQPFCGYFSLVFLVLLVGASGYATPVLFFFWKVIKKTKFVKPLEADLVWEKPMIDEYEASIEDSPTGFWQECIDIHVERKILGISGRQELEHDLHQFLAGVLRSL</sequence>
<proteinExistence type="predicted"/>
<evidence type="ECO:0000313" key="2">
    <source>
        <dbReference type="Proteomes" id="UP000830768"/>
    </source>
</evidence>
<reference evidence="1" key="1">
    <citation type="submission" date="2021-11" db="EMBL/GenBank/DDBJ databases">
        <title>Fusarium solani-melongenae Genome sequencing and assembly.</title>
        <authorList>
            <person name="Xie S."/>
            <person name="Huang L."/>
            <person name="Zhang X."/>
        </authorList>
    </citation>
    <scope>NUCLEOTIDE SEQUENCE</scope>
    <source>
        <strain evidence="1">CRI 24-3</strain>
    </source>
</reference>
<protein>
    <submittedName>
        <fullName evidence="1">Uncharacterized protein</fullName>
    </submittedName>
</protein>
<dbReference type="Proteomes" id="UP000830768">
    <property type="component" value="Chromosome 11"/>
</dbReference>
<name>A0ACD3ZL81_FUSSC</name>
<accession>A0ACD3ZL81</accession>
<organism evidence="1 2">
    <name type="scientific">Fusarium solani subsp. cucurbitae</name>
    <name type="common">Neocosmosporum cucurbitae</name>
    <dbReference type="NCBI Taxonomy" id="2747967"/>
    <lineage>
        <taxon>Eukaryota</taxon>
        <taxon>Fungi</taxon>
        <taxon>Dikarya</taxon>
        <taxon>Ascomycota</taxon>
        <taxon>Pezizomycotina</taxon>
        <taxon>Sordariomycetes</taxon>
        <taxon>Hypocreomycetidae</taxon>
        <taxon>Hypocreales</taxon>
        <taxon>Nectriaceae</taxon>
        <taxon>Fusarium</taxon>
        <taxon>Fusarium solani species complex</taxon>
    </lineage>
</organism>
<evidence type="ECO:0000313" key="1">
    <source>
        <dbReference type="EMBL" id="UPL01988.1"/>
    </source>
</evidence>
<gene>
    <name evidence="1" type="ORF">LCI18_012922</name>
</gene>
<keyword evidence="2" id="KW-1185">Reference proteome</keyword>
<dbReference type="EMBL" id="CP090039">
    <property type="protein sequence ID" value="UPL01988.1"/>
    <property type="molecule type" value="Genomic_DNA"/>
</dbReference>